<dbReference type="Gramene" id="PRQ42292">
    <property type="protein sequence ID" value="PRQ42292"/>
    <property type="gene ID" value="RchiOBHm_Chr3g0456051"/>
</dbReference>
<protein>
    <submittedName>
        <fullName evidence="2">Putative transcription factor &amp; chromatin remodeling ARID family</fullName>
    </submittedName>
</protein>
<dbReference type="PROSITE" id="PS51011">
    <property type="entry name" value="ARID"/>
    <property type="match status" value="1"/>
</dbReference>
<dbReference type="Proteomes" id="UP000238479">
    <property type="component" value="Chromosome 3"/>
</dbReference>
<feature type="domain" description="ARID" evidence="1">
    <location>
        <begin position="42"/>
        <end position="108"/>
    </location>
</feature>
<evidence type="ECO:0000313" key="2">
    <source>
        <dbReference type="EMBL" id="PRQ42292.1"/>
    </source>
</evidence>
<dbReference type="InterPro" id="IPR036431">
    <property type="entry name" value="ARID_dom_sf"/>
</dbReference>
<sequence length="108" mass="12775">MKCVKNDVEFGDADGNHHKGTDLDTVKDSVQCIHVNNIDCRCRQRYTFDQILSVFLKDIGHRYVVIPHMSAVFSNRQHVDLFRFFSVVRHKDRYDLVSKKRLWCFVSK</sequence>
<organism evidence="2 3">
    <name type="scientific">Rosa chinensis</name>
    <name type="common">China rose</name>
    <dbReference type="NCBI Taxonomy" id="74649"/>
    <lineage>
        <taxon>Eukaryota</taxon>
        <taxon>Viridiplantae</taxon>
        <taxon>Streptophyta</taxon>
        <taxon>Embryophyta</taxon>
        <taxon>Tracheophyta</taxon>
        <taxon>Spermatophyta</taxon>
        <taxon>Magnoliopsida</taxon>
        <taxon>eudicotyledons</taxon>
        <taxon>Gunneridae</taxon>
        <taxon>Pentapetalae</taxon>
        <taxon>rosids</taxon>
        <taxon>fabids</taxon>
        <taxon>Rosales</taxon>
        <taxon>Rosaceae</taxon>
        <taxon>Rosoideae</taxon>
        <taxon>Rosoideae incertae sedis</taxon>
        <taxon>Rosa</taxon>
    </lineage>
</organism>
<gene>
    <name evidence="2" type="ORF">RchiOBHm_Chr3g0456051</name>
</gene>
<dbReference type="GO" id="GO:0003677">
    <property type="term" value="F:DNA binding"/>
    <property type="evidence" value="ECO:0007669"/>
    <property type="project" value="InterPro"/>
</dbReference>
<comment type="caution">
    <text evidence="2">The sequence shown here is derived from an EMBL/GenBank/DDBJ whole genome shotgun (WGS) entry which is preliminary data.</text>
</comment>
<evidence type="ECO:0000259" key="1">
    <source>
        <dbReference type="PROSITE" id="PS51011"/>
    </source>
</evidence>
<dbReference type="AlphaFoldDB" id="A0A2P6R7A4"/>
<dbReference type="InterPro" id="IPR001606">
    <property type="entry name" value="ARID_dom"/>
</dbReference>
<reference evidence="2 3" key="1">
    <citation type="journal article" date="2018" name="Nat. Genet.">
        <title>The Rosa genome provides new insights in the design of modern roses.</title>
        <authorList>
            <person name="Bendahmane M."/>
        </authorList>
    </citation>
    <scope>NUCLEOTIDE SEQUENCE [LARGE SCALE GENOMIC DNA]</scope>
    <source>
        <strain evidence="3">cv. Old Blush</strain>
    </source>
</reference>
<accession>A0A2P6R7A4</accession>
<dbReference type="SUPFAM" id="SSF46774">
    <property type="entry name" value="ARID-like"/>
    <property type="match status" value="1"/>
</dbReference>
<proteinExistence type="predicted"/>
<dbReference type="EMBL" id="PDCK01000041">
    <property type="protein sequence ID" value="PRQ42292.1"/>
    <property type="molecule type" value="Genomic_DNA"/>
</dbReference>
<name>A0A2P6R7A4_ROSCH</name>
<evidence type="ECO:0000313" key="3">
    <source>
        <dbReference type="Proteomes" id="UP000238479"/>
    </source>
</evidence>
<keyword evidence="3" id="KW-1185">Reference proteome</keyword>
<dbReference type="Gene3D" id="1.10.150.60">
    <property type="entry name" value="ARID DNA-binding domain"/>
    <property type="match status" value="1"/>
</dbReference>